<reference evidence="2" key="1">
    <citation type="journal article" date="2019" name="Int. J. Syst. Evol. Microbiol.">
        <title>The Global Catalogue of Microorganisms (GCM) 10K type strain sequencing project: providing services to taxonomists for standard genome sequencing and annotation.</title>
        <authorList>
            <consortium name="The Broad Institute Genomics Platform"/>
            <consortium name="The Broad Institute Genome Sequencing Center for Infectious Disease"/>
            <person name="Wu L."/>
            <person name="Ma J."/>
        </authorList>
    </citation>
    <scope>NUCLEOTIDE SEQUENCE [LARGE SCALE GENOMIC DNA]</scope>
    <source>
        <strain evidence="2">CGMCC 1.12778</strain>
    </source>
</reference>
<dbReference type="Proteomes" id="UP000643279">
    <property type="component" value="Unassembled WGS sequence"/>
</dbReference>
<organism evidence="1 2">
    <name type="scientific">Arthrobacter liuii</name>
    <dbReference type="NCBI Taxonomy" id="1476996"/>
    <lineage>
        <taxon>Bacteria</taxon>
        <taxon>Bacillati</taxon>
        <taxon>Actinomycetota</taxon>
        <taxon>Actinomycetes</taxon>
        <taxon>Micrococcales</taxon>
        <taxon>Micrococcaceae</taxon>
        <taxon>Arthrobacter</taxon>
    </lineage>
</organism>
<gene>
    <name evidence="1" type="ORF">GCM10007170_11590</name>
</gene>
<evidence type="ECO:0000313" key="1">
    <source>
        <dbReference type="EMBL" id="GGH92617.1"/>
    </source>
</evidence>
<proteinExistence type="predicted"/>
<name>A0ABQ2AN35_9MICC</name>
<accession>A0ABQ2AN35</accession>
<keyword evidence="2" id="KW-1185">Reference proteome</keyword>
<dbReference type="EMBL" id="BMFW01000003">
    <property type="protein sequence ID" value="GGH92617.1"/>
    <property type="molecule type" value="Genomic_DNA"/>
</dbReference>
<comment type="caution">
    <text evidence="1">The sequence shown here is derived from an EMBL/GenBank/DDBJ whole genome shotgun (WGS) entry which is preliminary data.</text>
</comment>
<evidence type="ECO:0000313" key="2">
    <source>
        <dbReference type="Proteomes" id="UP000643279"/>
    </source>
</evidence>
<protein>
    <submittedName>
        <fullName evidence="1">Uncharacterized protein</fullName>
    </submittedName>
</protein>
<sequence length="70" mass="7342">MAQDVQAVGGIDGDALHLGSLGKFLVKVLQFAIDPGYNNVTALKEEFRTGCPGSHLGLFAIDEKGDLLGI</sequence>